<accession>A0ABT0QI90</accession>
<dbReference type="InterPro" id="IPR012910">
    <property type="entry name" value="Plug_dom"/>
</dbReference>
<dbReference type="Gene3D" id="2.170.130.10">
    <property type="entry name" value="TonB-dependent receptor, plug domain"/>
    <property type="match status" value="1"/>
</dbReference>
<evidence type="ECO:0000259" key="10">
    <source>
        <dbReference type="Pfam" id="PF07715"/>
    </source>
</evidence>
<evidence type="ECO:0000256" key="2">
    <source>
        <dbReference type="ARBA" id="ARBA00022448"/>
    </source>
</evidence>
<name>A0ABT0QI90_9FLAO</name>
<dbReference type="NCBIfam" id="TIGR04056">
    <property type="entry name" value="OMP_RagA_SusC"/>
    <property type="match status" value="1"/>
</dbReference>
<keyword evidence="5 7" id="KW-0472">Membrane</keyword>
<evidence type="ECO:0000256" key="5">
    <source>
        <dbReference type="ARBA" id="ARBA00023136"/>
    </source>
</evidence>
<protein>
    <submittedName>
        <fullName evidence="11">SusC/RagA family TonB-linked outer membrane protein</fullName>
    </submittedName>
</protein>
<dbReference type="Pfam" id="PF13715">
    <property type="entry name" value="CarbopepD_reg_2"/>
    <property type="match status" value="1"/>
</dbReference>
<dbReference type="Proteomes" id="UP001165381">
    <property type="component" value="Unassembled WGS sequence"/>
</dbReference>
<feature type="region of interest" description="Disordered" evidence="8">
    <location>
        <begin position="462"/>
        <end position="488"/>
    </location>
</feature>
<dbReference type="NCBIfam" id="TIGR04057">
    <property type="entry name" value="SusC_RagA_signa"/>
    <property type="match status" value="1"/>
</dbReference>
<dbReference type="Gene3D" id="2.40.170.20">
    <property type="entry name" value="TonB-dependent receptor, beta-barrel domain"/>
    <property type="match status" value="1"/>
</dbReference>
<sequence>MKNQLHLITVLLLMFIVQFSFAQNMKITGVVSDGSGPLPGVNVIIKGTNQGTQTDFDGNYSIRTSTGDILVFSFVGMATAEMIVETSNTINVTLKEDSSKLEEVVVVGYSKKETKKLTSAIATIDKKQIENVPMATFDQILQGSAPGLTILSGSGQPGDAASVNIRGFSSFALSNSPLFILDGQAIRRLDFSGINPNDIESVSVLKDAAATQIYGSRGSNGVIVITTKSGKQGKATLEYRTYTGISIAPRYNDALRPLSSSQLISLSQEIGIGGVINVGATPEEIEELAAYSEDWLDVLTRDGKTNSHEISMSGGNENTKFFISGSYFSQEGIALRSKLDRYSLRTKIDYSKNRFTLGANVFLSYTSAEDSENEGGFSRSNPFYASIRTPAYDRAIDPITGDYAAPLDASQSSVQNNLERVNTNDEDRKTKTVMVSLSGRYDFNFLEGLSFNTSLNIRNNRRDNRTYVDPNSVDGRRRQGGQGSLNLSTSERTSFTITNSLQYKFNINEDHKFNAGLYQEFVSDNSDGFDITTYGLNQLTVIDGATEGTETNGFIPDFGGFNSVSNLSSYFATLDYSYLNKYNVTAGIRRDGSSSFGSNFAFGNFYSMGIGWLISEENFLSSVKAINLLKLRVSYGTVGNQNISDTAARPIFTSTSYNGLAGISSGLSNPDLKWEETAKTNIGLDASLFKNRLKINLDVYSEKTTDLLQNVPISRTTGFSSQLRNVGSLKNEGIELSFSTINIDSEKFRWESSLNIATNETTILKLNDGESFRLGRFLIEEGGSYPEFNLVKRAGVNSANGRTLWYDLDGNLTETYDLNNRVNVGRAAPKYTGGFLNRFTSGGFELSTLFSFSQGKNIYNVARTSLDNPTKISRGSVSTNALRFWRQPGDVTDIPDPRQISNYFTDSGWLEDASFIKLRNVTLSYNLPNSVLEKINLSGMRLYLQGQNVYTWTTFSGLDPENSSTDYVADYPSLSTYTFGIDVKF</sequence>
<dbReference type="InterPro" id="IPR008969">
    <property type="entry name" value="CarboxyPept-like_regulatory"/>
</dbReference>
<dbReference type="InterPro" id="IPR023997">
    <property type="entry name" value="TonB-dep_OMP_SusC/RagA_CS"/>
</dbReference>
<keyword evidence="6 7" id="KW-0998">Cell outer membrane</keyword>
<evidence type="ECO:0000256" key="7">
    <source>
        <dbReference type="PROSITE-ProRule" id="PRU01360"/>
    </source>
</evidence>
<gene>
    <name evidence="11" type="ORF">M3P09_16955</name>
</gene>
<dbReference type="SUPFAM" id="SSF56935">
    <property type="entry name" value="Porins"/>
    <property type="match status" value="1"/>
</dbReference>
<evidence type="ECO:0000256" key="4">
    <source>
        <dbReference type="ARBA" id="ARBA00022692"/>
    </source>
</evidence>
<feature type="signal peptide" evidence="9">
    <location>
        <begin position="1"/>
        <end position="22"/>
    </location>
</feature>
<dbReference type="EMBL" id="JAMFLZ010000011">
    <property type="protein sequence ID" value="MCL6296697.1"/>
    <property type="molecule type" value="Genomic_DNA"/>
</dbReference>
<dbReference type="InterPro" id="IPR037066">
    <property type="entry name" value="Plug_dom_sf"/>
</dbReference>
<keyword evidence="12" id="KW-1185">Reference proteome</keyword>
<evidence type="ECO:0000256" key="8">
    <source>
        <dbReference type="SAM" id="MobiDB-lite"/>
    </source>
</evidence>
<dbReference type="InterPro" id="IPR036942">
    <property type="entry name" value="Beta-barrel_TonB_sf"/>
</dbReference>
<dbReference type="Pfam" id="PF07715">
    <property type="entry name" value="Plug"/>
    <property type="match status" value="1"/>
</dbReference>
<keyword evidence="9" id="KW-0732">Signal</keyword>
<proteinExistence type="inferred from homology"/>
<reference evidence="11" key="1">
    <citation type="submission" date="2022-05" db="EMBL/GenBank/DDBJ databases">
        <authorList>
            <person name="Park J.-S."/>
        </authorList>
    </citation>
    <scope>NUCLEOTIDE SEQUENCE</scope>
    <source>
        <strain evidence="11">2012CJ34-3</strain>
    </source>
</reference>
<dbReference type="Gene3D" id="2.60.40.1120">
    <property type="entry name" value="Carboxypeptidase-like, regulatory domain"/>
    <property type="match status" value="1"/>
</dbReference>
<dbReference type="PROSITE" id="PS52016">
    <property type="entry name" value="TONB_DEPENDENT_REC_3"/>
    <property type="match status" value="1"/>
</dbReference>
<evidence type="ECO:0000256" key="9">
    <source>
        <dbReference type="SAM" id="SignalP"/>
    </source>
</evidence>
<evidence type="ECO:0000256" key="1">
    <source>
        <dbReference type="ARBA" id="ARBA00004571"/>
    </source>
</evidence>
<keyword evidence="3 7" id="KW-1134">Transmembrane beta strand</keyword>
<feature type="domain" description="TonB-dependent receptor plug" evidence="10">
    <location>
        <begin position="115"/>
        <end position="222"/>
    </location>
</feature>
<evidence type="ECO:0000313" key="12">
    <source>
        <dbReference type="Proteomes" id="UP001165381"/>
    </source>
</evidence>
<dbReference type="InterPro" id="IPR023996">
    <property type="entry name" value="TonB-dep_OMP_SusC/RagA"/>
</dbReference>
<evidence type="ECO:0000313" key="11">
    <source>
        <dbReference type="EMBL" id="MCL6296697.1"/>
    </source>
</evidence>
<dbReference type="SUPFAM" id="SSF49464">
    <property type="entry name" value="Carboxypeptidase regulatory domain-like"/>
    <property type="match status" value="1"/>
</dbReference>
<comment type="caution">
    <text evidence="11">The sequence shown here is derived from an EMBL/GenBank/DDBJ whole genome shotgun (WGS) entry which is preliminary data.</text>
</comment>
<dbReference type="InterPro" id="IPR039426">
    <property type="entry name" value="TonB-dep_rcpt-like"/>
</dbReference>
<organism evidence="11 12">
    <name type="scientific">Jejuia spongiicola</name>
    <dbReference type="NCBI Taxonomy" id="2942207"/>
    <lineage>
        <taxon>Bacteria</taxon>
        <taxon>Pseudomonadati</taxon>
        <taxon>Bacteroidota</taxon>
        <taxon>Flavobacteriia</taxon>
        <taxon>Flavobacteriales</taxon>
        <taxon>Flavobacteriaceae</taxon>
        <taxon>Jejuia</taxon>
    </lineage>
</organism>
<evidence type="ECO:0000256" key="3">
    <source>
        <dbReference type="ARBA" id="ARBA00022452"/>
    </source>
</evidence>
<comment type="subcellular location">
    <subcellularLocation>
        <location evidence="1 7">Cell outer membrane</location>
        <topology evidence="1 7">Multi-pass membrane protein</topology>
    </subcellularLocation>
</comment>
<keyword evidence="2 7" id="KW-0813">Transport</keyword>
<comment type="similarity">
    <text evidence="7">Belongs to the TonB-dependent receptor family.</text>
</comment>
<feature type="chain" id="PRO_5047450295" evidence="9">
    <location>
        <begin position="23"/>
        <end position="985"/>
    </location>
</feature>
<evidence type="ECO:0000256" key="6">
    <source>
        <dbReference type="ARBA" id="ARBA00023237"/>
    </source>
</evidence>
<keyword evidence="4 7" id="KW-0812">Transmembrane</keyword>
<dbReference type="RefSeq" id="WP_249974020.1">
    <property type="nucleotide sequence ID" value="NZ_JAMFLZ010000011.1"/>
</dbReference>